<sequence length="189" mass="20463">MAGHGKFFVGGNWKCNGSTAMIKELVGELNAADVPKDDNVEIIVAPTLLHIELVKTLIHAPYQVAAQNCWQAPCGAFTGEVGPEMLKDIDIHWVILGHSERRHIIGESDAHIGEKIKQAITSGLKVIACIGETEKERDAGQAFDVVDRQMAAISKVVESSQWDKVVIAYEPVWAIGTGKVATPDIAQEV</sequence>
<name>A0AAW1TJM3_9CHLO</name>
<dbReference type="GO" id="GO:0006094">
    <property type="term" value="P:gluconeogenesis"/>
    <property type="evidence" value="ECO:0007669"/>
    <property type="project" value="TreeGrafter"/>
</dbReference>
<evidence type="ECO:0000256" key="3">
    <source>
        <dbReference type="ARBA" id="ARBA00023235"/>
    </source>
</evidence>
<dbReference type="GO" id="GO:0046166">
    <property type="term" value="P:glyceraldehyde-3-phosphate biosynthetic process"/>
    <property type="evidence" value="ECO:0007669"/>
    <property type="project" value="TreeGrafter"/>
</dbReference>
<keyword evidence="6" id="KW-1185">Reference proteome</keyword>
<dbReference type="AlphaFoldDB" id="A0AAW1TJM3"/>
<dbReference type="CDD" id="cd00311">
    <property type="entry name" value="TIM"/>
    <property type="match status" value="1"/>
</dbReference>
<dbReference type="InterPro" id="IPR000652">
    <property type="entry name" value="Triosephosphate_isomerase"/>
</dbReference>
<evidence type="ECO:0000256" key="2">
    <source>
        <dbReference type="ARBA" id="ARBA00011738"/>
    </source>
</evidence>
<protein>
    <recommendedName>
        <fullName evidence="7">Triosephosphate isomerase</fullName>
    </recommendedName>
</protein>
<evidence type="ECO:0000256" key="1">
    <source>
        <dbReference type="ARBA" id="ARBA00007422"/>
    </source>
</evidence>
<comment type="similarity">
    <text evidence="1">Belongs to the triosephosphate isomerase family.</text>
</comment>
<dbReference type="EMBL" id="JALJOV010000007">
    <property type="protein sequence ID" value="KAK9868899.1"/>
    <property type="molecule type" value="Genomic_DNA"/>
</dbReference>
<comment type="pathway">
    <text evidence="4">Carbohydrate biosynthesis.</text>
</comment>
<accession>A0AAW1TJM3</accession>
<dbReference type="InterPro" id="IPR013785">
    <property type="entry name" value="Aldolase_TIM"/>
</dbReference>
<evidence type="ECO:0000256" key="4">
    <source>
        <dbReference type="ARBA" id="ARBA00024331"/>
    </source>
</evidence>
<organism evidence="5 6">
    <name type="scientific">Apatococcus fuscideae</name>
    <dbReference type="NCBI Taxonomy" id="2026836"/>
    <lineage>
        <taxon>Eukaryota</taxon>
        <taxon>Viridiplantae</taxon>
        <taxon>Chlorophyta</taxon>
        <taxon>core chlorophytes</taxon>
        <taxon>Trebouxiophyceae</taxon>
        <taxon>Chlorellales</taxon>
        <taxon>Chlorellaceae</taxon>
        <taxon>Apatococcus</taxon>
    </lineage>
</organism>
<comment type="caution">
    <text evidence="5">The sequence shown here is derived from an EMBL/GenBank/DDBJ whole genome shotgun (WGS) entry which is preliminary data.</text>
</comment>
<dbReference type="Pfam" id="PF00121">
    <property type="entry name" value="TIM"/>
    <property type="match status" value="1"/>
</dbReference>
<evidence type="ECO:0000313" key="6">
    <source>
        <dbReference type="Proteomes" id="UP001485043"/>
    </source>
</evidence>
<dbReference type="InterPro" id="IPR035990">
    <property type="entry name" value="TIM_sf"/>
</dbReference>
<dbReference type="GO" id="GO:0004807">
    <property type="term" value="F:triose-phosphate isomerase activity"/>
    <property type="evidence" value="ECO:0007669"/>
    <property type="project" value="InterPro"/>
</dbReference>
<dbReference type="InterPro" id="IPR020861">
    <property type="entry name" value="Triosephosphate_isomerase_AS"/>
</dbReference>
<dbReference type="Proteomes" id="UP001485043">
    <property type="component" value="Unassembled WGS sequence"/>
</dbReference>
<reference evidence="5 6" key="1">
    <citation type="journal article" date="2024" name="Nat. Commun.">
        <title>Phylogenomics reveals the evolutionary origins of lichenization in chlorophyte algae.</title>
        <authorList>
            <person name="Puginier C."/>
            <person name="Libourel C."/>
            <person name="Otte J."/>
            <person name="Skaloud P."/>
            <person name="Haon M."/>
            <person name="Grisel S."/>
            <person name="Petersen M."/>
            <person name="Berrin J.G."/>
            <person name="Delaux P.M."/>
            <person name="Dal Grande F."/>
            <person name="Keller J."/>
        </authorList>
    </citation>
    <scope>NUCLEOTIDE SEQUENCE [LARGE SCALE GENOMIC DNA]</scope>
    <source>
        <strain evidence="5 6">SAG 2523</strain>
    </source>
</reference>
<dbReference type="SUPFAM" id="SSF51351">
    <property type="entry name" value="Triosephosphate isomerase (TIM)"/>
    <property type="match status" value="1"/>
</dbReference>
<dbReference type="PROSITE" id="PS51440">
    <property type="entry name" value="TIM_2"/>
    <property type="match status" value="1"/>
</dbReference>
<dbReference type="GO" id="GO:0006096">
    <property type="term" value="P:glycolytic process"/>
    <property type="evidence" value="ECO:0007669"/>
    <property type="project" value="TreeGrafter"/>
</dbReference>
<dbReference type="NCBIfam" id="TIGR00419">
    <property type="entry name" value="tim"/>
    <property type="match status" value="1"/>
</dbReference>
<dbReference type="PROSITE" id="PS00171">
    <property type="entry name" value="TIM_1"/>
    <property type="match status" value="1"/>
</dbReference>
<gene>
    <name evidence="5" type="ORF">WJX84_009098</name>
</gene>
<proteinExistence type="inferred from homology"/>
<dbReference type="PANTHER" id="PTHR21139">
    <property type="entry name" value="TRIOSEPHOSPHATE ISOMERASE"/>
    <property type="match status" value="1"/>
</dbReference>
<dbReference type="PANTHER" id="PTHR21139:SF2">
    <property type="entry name" value="TRIOSEPHOSPHATE ISOMERASE"/>
    <property type="match status" value="1"/>
</dbReference>
<evidence type="ECO:0000313" key="5">
    <source>
        <dbReference type="EMBL" id="KAK9868899.1"/>
    </source>
</evidence>
<evidence type="ECO:0008006" key="7">
    <source>
        <dbReference type="Google" id="ProtNLM"/>
    </source>
</evidence>
<dbReference type="GO" id="GO:0005829">
    <property type="term" value="C:cytosol"/>
    <property type="evidence" value="ECO:0007669"/>
    <property type="project" value="TreeGrafter"/>
</dbReference>
<comment type="subunit">
    <text evidence="2">Homodimer.</text>
</comment>
<dbReference type="Gene3D" id="3.20.20.70">
    <property type="entry name" value="Aldolase class I"/>
    <property type="match status" value="1"/>
</dbReference>
<keyword evidence="3" id="KW-0413">Isomerase</keyword>
<dbReference type="GO" id="GO:0019563">
    <property type="term" value="P:glycerol catabolic process"/>
    <property type="evidence" value="ECO:0007669"/>
    <property type="project" value="TreeGrafter"/>
</dbReference>